<evidence type="ECO:0000313" key="2">
    <source>
        <dbReference type="EMBL" id="KAF9058536.1"/>
    </source>
</evidence>
<name>A0A9P5P5B7_9AGAR</name>
<evidence type="ECO:0000256" key="1">
    <source>
        <dbReference type="SAM" id="SignalP"/>
    </source>
</evidence>
<sequence length="167" mass="18667">MPLPLIALLCSPLCSTISMCTFMAGQLSFYMLNQGIPSRLRLVAPSPPEVNSSPPAPIPLEIYDPISTNDWLKSYLLPKGTTVDYRKLKAAGWIRFAKIPLKLIKKYTLNEEKGPQALLKHIALLYNNFAGVCIYHTMMNQGSCGQDAYHCSGPMSGEHTNYYVHFR</sequence>
<protein>
    <submittedName>
        <fullName evidence="2">Uncharacterized protein</fullName>
    </submittedName>
</protein>
<keyword evidence="3" id="KW-1185">Reference proteome</keyword>
<reference evidence="2" key="1">
    <citation type="submission" date="2020-11" db="EMBL/GenBank/DDBJ databases">
        <authorList>
            <consortium name="DOE Joint Genome Institute"/>
            <person name="Ahrendt S."/>
            <person name="Riley R."/>
            <person name="Andreopoulos W."/>
            <person name="Labutti K."/>
            <person name="Pangilinan J."/>
            <person name="Ruiz-Duenas F.J."/>
            <person name="Barrasa J.M."/>
            <person name="Sanchez-Garcia M."/>
            <person name="Camarero S."/>
            <person name="Miyauchi S."/>
            <person name="Serrano A."/>
            <person name="Linde D."/>
            <person name="Babiker R."/>
            <person name="Drula E."/>
            <person name="Ayuso-Fernandez I."/>
            <person name="Pacheco R."/>
            <person name="Padilla G."/>
            <person name="Ferreira P."/>
            <person name="Barriuso J."/>
            <person name="Kellner H."/>
            <person name="Castanera R."/>
            <person name="Alfaro M."/>
            <person name="Ramirez L."/>
            <person name="Pisabarro A.G."/>
            <person name="Kuo A."/>
            <person name="Tritt A."/>
            <person name="Lipzen A."/>
            <person name="He G."/>
            <person name="Yan M."/>
            <person name="Ng V."/>
            <person name="Cullen D."/>
            <person name="Martin F."/>
            <person name="Rosso M.-N."/>
            <person name="Henrissat B."/>
            <person name="Hibbett D."/>
            <person name="Martinez A.T."/>
            <person name="Grigoriev I.V."/>
        </authorList>
    </citation>
    <scope>NUCLEOTIDE SEQUENCE</scope>
    <source>
        <strain evidence="2">AH 40177</strain>
    </source>
</reference>
<gene>
    <name evidence="2" type="ORF">BDP27DRAFT_1372456</name>
</gene>
<accession>A0A9P5P5B7</accession>
<dbReference type="Proteomes" id="UP000772434">
    <property type="component" value="Unassembled WGS sequence"/>
</dbReference>
<dbReference type="AlphaFoldDB" id="A0A9P5P5B7"/>
<organism evidence="2 3">
    <name type="scientific">Rhodocollybia butyracea</name>
    <dbReference type="NCBI Taxonomy" id="206335"/>
    <lineage>
        <taxon>Eukaryota</taxon>
        <taxon>Fungi</taxon>
        <taxon>Dikarya</taxon>
        <taxon>Basidiomycota</taxon>
        <taxon>Agaricomycotina</taxon>
        <taxon>Agaricomycetes</taxon>
        <taxon>Agaricomycetidae</taxon>
        <taxon>Agaricales</taxon>
        <taxon>Marasmiineae</taxon>
        <taxon>Omphalotaceae</taxon>
        <taxon>Rhodocollybia</taxon>
    </lineage>
</organism>
<comment type="caution">
    <text evidence="2">The sequence shown here is derived from an EMBL/GenBank/DDBJ whole genome shotgun (WGS) entry which is preliminary data.</text>
</comment>
<keyword evidence="1" id="KW-0732">Signal</keyword>
<proteinExistence type="predicted"/>
<evidence type="ECO:0000313" key="3">
    <source>
        <dbReference type="Proteomes" id="UP000772434"/>
    </source>
</evidence>
<dbReference type="EMBL" id="JADNRY010000367">
    <property type="protein sequence ID" value="KAF9058536.1"/>
    <property type="molecule type" value="Genomic_DNA"/>
</dbReference>
<feature type="chain" id="PRO_5040370730" evidence="1">
    <location>
        <begin position="17"/>
        <end position="167"/>
    </location>
</feature>
<feature type="signal peptide" evidence="1">
    <location>
        <begin position="1"/>
        <end position="16"/>
    </location>
</feature>